<comment type="caution">
    <text evidence="3">The sequence shown here is derived from an EMBL/GenBank/DDBJ whole genome shotgun (WGS) entry which is preliminary data.</text>
</comment>
<protein>
    <submittedName>
        <fullName evidence="3">Monovalent cation/H(+) antiporter subunit G</fullName>
    </submittedName>
</protein>
<dbReference type="InterPro" id="IPR005133">
    <property type="entry name" value="PhaG_MnhG_YufB"/>
</dbReference>
<proteinExistence type="predicted"/>
<accession>A0A5C9A3E0</accession>
<feature type="region of interest" description="Disordered" evidence="1">
    <location>
        <begin position="89"/>
        <end position="110"/>
    </location>
</feature>
<dbReference type="GO" id="GO:0015385">
    <property type="term" value="F:sodium:proton antiporter activity"/>
    <property type="evidence" value="ECO:0007669"/>
    <property type="project" value="TreeGrafter"/>
</dbReference>
<gene>
    <name evidence="3" type="ORF">FV139_08965</name>
</gene>
<keyword evidence="2" id="KW-1133">Transmembrane helix</keyword>
<dbReference type="Pfam" id="PF03334">
    <property type="entry name" value="PhaG_MnhG_YufB"/>
    <property type="match status" value="1"/>
</dbReference>
<dbReference type="PANTHER" id="PTHR34703:SF1">
    <property type="entry name" value="ANTIPORTER SUBUNIT MNHG2-RELATED"/>
    <property type="match status" value="1"/>
</dbReference>
<feature type="transmembrane region" description="Helical" evidence="2">
    <location>
        <begin position="33"/>
        <end position="53"/>
    </location>
</feature>
<keyword evidence="2" id="KW-0472">Membrane</keyword>
<evidence type="ECO:0000313" key="3">
    <source>
        <dbReference type="EMBL" id="TXS94290.1"/>
    </source>
</evidence>
<sequence length="110" mass="11809">MLDWVSGVLLLVGSFLLLTGALGFLRFADFYARIHACGVTETLATSCILLGLLIQSDSAVPQFKLLLILLFVLLSSPTSSHALAKAAWNAGVRPRDNRGKQPLPLPPGEH</sequence>
<evidence type="ECO:0000256" key="2">
    <source>
        <dbReference type="SAM" id="Phobius"/>
    </source>
</evidence>
<dbReference type="NCBIfam" id="TIGR01300">
    <property type="entry name" value="CPA3_mnhG_phaG"/>
    <property type="match status" value="1"/>
</dbReference>
<feature type="transmembrane region" description="Helical" evidence="2">
    <location>
        <begin position="65"/>
        <end position="84"/>
    </location>
</feature>
<dbReference type="PANTHER" id="PTHR34703">
    <property type="entry name" value="ANTIPORTER SUBUNIT MNHG2-RELATED"/>
    <property type="match status" value="1"/>
</dbReference>
<keyword evidence="4" id="KW-1185">Reference proteome</keyword>
<reference evidence="3 4" key="1">
    <citation type="submission" date="2019-08" db="EMBL/GenBank/DDBJ databases">
        <title>Parahaliea maris sp. nov., isolated from the surface seawater.</title>
        <authorList>
            <person name="Liu Y."/>
        </authorList>
    </citation>
    <scope>NUCLEOTIDE SEQUENCE [LARGE SCALE GENOMIC DNA]</scope>
    <source>
        <strain evidence="3 4">HSLHS9</strain>
    </source>
</reference>
<keyword evidence="2" id="KW-0812">Transmembrane</keyword>
<dbReference type="Proteomes" id="UP000321039">
    <property type="component" value="Unassembled WGS sequence"/>
</dbReference>
<evidence type="ECO:0000256" key="1">
    <source>
        <dbReference type="SAM" id="MobiDB-lite"/>
    </source>
</evidence>
<evidence type="ECO:0000313" key="4">
    <source>
        <dbReference type="Proteomes" id="UP000321039"/>
    </source>
</evidence>
<dbReference type="EMBL" id="VRZA01000003">
    <property type="protein sequence ID" value="TXS94290.1"/>
    <property type="molecule type" value="Genomic_DNA"/>
</dbReference>
<name>A0A5C9A3E0_9GAMM</name>
<organism evidence="3 4">
    <name type="scientific">Parahaliea maris</name>
    <dbReference type="NCBI Taxonomy" id="2716870"/>
    <lineage>
        <taxon>Bacteria</taxon>
        <taxon>Pseudomonadati</taxon>
        <taxon>Pseudomonadota</taxon>
        <taxon>Gammaproteobacteria</taxon>
        <taxon>Cellvibrionales</taxon>
        <taxon>Halieaceae</taxon>
        <taxon>Parahaliea</taxon>
    </lineage>
</organism>
<dbReference type="AlphaFoldDB" id="A0A5C9A3E0"/>